<reference evidence="2 3" key="1">
    <citation type="journal article" date="2018" name="Mol. Biol. Evol.">
        <title>Analysis of the draft genome of the red seaweed Gracilariopsis chorda provides insights into genome size evolution in Rhodophyta.</title>
        <authorList>
            <person name="Lee J."/>
            <person name="Yang E.C."/>
            <person name="Graf L."/>
            <person name="Yang J.H."/>
            <person name="Qiu H."/>
            <person name="Zel Zion U."/>
            <person name="Chan C.X."/>
            <person name="Stephens T.G."/>
            <person name="Weber A.P.M."/>
            <person name="Boo G.H."/>
            <person name="Boo S.M."/>
            <person name="Kim K.M."/>
            <person name="Shin Y."/>
            <person name="Jung M."/>
            <person name="Lee S.J."/>
            <person name="Yim H.S."/>
            <person name="Lee J.H."/>
            <person name="Bhattacharya D."/>
            <person name="Yoon H.S."/>
        </authorList>
    </citation>
    <scope>NUCLEOTIDE SEQUENCE [LARGE SCALE GENOMIC DNA]</scope>
    <source>
        <strain evidence="2 3">SKKU-2015</strain>
        <tissue evidence="2">Whole body</tissue>
    </source>
</reference>
<feature type="compositionally biased region" description="Polar residues" evidence="1">
    <location>
        <begin position="70"/>
        <end position="84"/>
    </location>
</feature>
<sequence length="125" mass="13691">MKVKNIFTLAVNLDNPVAIAKFVQNLGPYNGQLSSIAHLVRGDFAQIGALASYIHSIAGKDTSSPHDTSEPSEANTTTKQARTNECPSTFSYAQVVKQHLTKKATLRPSKLPIFEPNYSPEEDKF</sequence>
<comment type="caution">
    <text evidence="2">The sequence shown here is derived from an EMBL/GenBank/DDBJ whole genome shotgun (WGS) entry which is preliminary data.</text>
</comment>
<name>A0A2V3IL49_9FLOR</name>
<dbReference type="AlphaFoldDB" id="A0A2V3IL49"/>
<gene>
    <name evidence="2" type="ORF">BWQ96_07476</name>
</gene>
<dbReference type="Proteomes" id="UP000247409">
    <property type="component" value="Unassembled WGS sequence"/>
</dbReference>
<protein>
    <submittedName>
        <fullName evidence="2">Uncharacterized protein</fullName>
    </submittedName>
</protein>
<organism evidence="2 3">
    <name type="scientific">Gracilariopsis chorda</name>
    <dbReference type="NCBI Taxonomy" id="448386"/>
    <lineage>
        <taxon>Eukaryota</taxon>
        <taxon>Rhodophyta</taxon>
        <taxon>Florideophyceae</taxon>
        <taxon>Rhodymeniophycidae</taxon>
        <taxon>Gracilariales</taxon>
        <taxon>Gracilariaceae</taxon>
        <taxon>Gracilariopsis</taxon>
    </lineage>
</organism>
<evidence type="ECO:0000313" key="3">
    <source>
        <dbReference type="Proteomes" id="UP000247409"/>
    </source>
</evidence>
<evidence type="ECO:0000313" key="2">
    <source>
        <dbReference type="EMBL" id="PXF42769.1"/>
    </source>
</evidence>
<keyword evidence="3" id="KW-1185">Reference proteome</keyword>
<evidence type="ECO:0000256" key="1">
    <source>
        <dbReference type="SAM" id="MobiDB-lite"/>
    </source>
</evidence>
<proteinExistence type="predicted"/>
<dbReference type="EMBL" id="NBIV01000150">
    <property type="protein sequence ID" value="PXF42769.1"/>
    <property type="molecule type" value="Genomic_DNA"/>
</dbReference>
<accession>A0A2V3IL49</accession>
<feature type="region of interest" description="Disordered" evidence="1">
    <location>
        <begin position="60"/>
        <end position="84"/>
    </location>
</feature>